<reference evidence="2 3" key="1">
    <citation type="journal article" date="2016" name="Nat. Commun.">
        <title>Thousands of microbial genomes shed light on interconnected biogeochemical processes in an aquifer system.</title>
        <authorList>
            <person name="Anantharaman K."/>
            <person name="Brown C.T."/>
            <person name="Hug L.A."/>
            <person name="Sharon I."/>
            <person name="Castelle C.J."/>
            <person name="Probst A.J."/>
            <person name="Thomas B.C."/>
            <person name="Singh A."/>
            <person name="Wilkins M.J."/>
            <person name="Karaoz U."/>
            <person name="Brodie E.L."/>
            <person name="Williams K.H."/>
            <person name="Hubbard S.S."/>
            <person name="Banfield J.F."/>
        </authorList>
    </citation>
    <scope>NUCLEOTIDE SEQUENCE [LARGE SCALE GENOMIC DNA]</scope>
</reference>
<organism evidence="2 3">
    <name type="scientific">Candidatus Buchananbacteria bacterium RIFCSPHIGHO2_02_FULL_45_11b</name>
    <dbReference type="NCBI Taxonomy" id="1797541"/>
    <lineage>
        <taxon>Bacteria</taxon>
        <taxon>Candidatus Buchananiibacteriota</taxon>
    </lineage>
</organism>
<accession>A0A1G1YEG3</accession>
<protein>
    <recommendedName>
        <fullName evidence="1">HNH nuclease domain-containing protein</fullName>
    </recommendedName>
</protein>
<dbReference type="InterPro" id="IPR003615">
    <property type="entry name" value="HNH_nuc"/>
</dbReference>
<dbReference type="PANTHER" id="PTHR33877:SF2">
    <property type="entry name" value="OS07G0170200 PROTEIN"/>
    <property type="match status" value="1"/>
</dbReference>
<dbReference type="PANTHER" id="PTHR33877">
    <property type="entry name" value="SLL1193 PROTEIN"/>
    <property type="match status" value="1"/>
</dbReference>
<dbReference type="Proteomes" id="UP000178501">
    <property type="component" value="Unassembled WGS sequence"/>
</dbReference>
<evidence type="ECO:0000313" key="2">
    <source>
        <dbReference type="EMBL" id="OGY50090.1"/>
    </source>
</evidence>
<comment type="caution">
    <text evidence="2">The sequence shown here is derived from an EMBL/GenBank/DDBJ whole genome shotgun (WGS) entry which is preliminary data.</text>
</comment>
<dbReference type="CDD" id="cd00085">
    <property type="entry name" value="HNHc"/>
    <property type="match status" value="1"/>
</dbReference>
<dbReference type="Pfam" id="PF14279">
    <property type="entry name" value="HNH_5"/>
    <property type="match status" value="1"/>
</dbReference>
<dbReference type="EMBL" id="MHIK01000067">
    <property type="protein sequence ID" value="OGY50090.1"/>
    <property type="molecule type" value="Genomic_DNA"/>
</dbReference>
<dbReference type="Gene3D" id="1.10.30.50">
    <property type="match status" value="1"/>
</dbReference>
<evidence type="ECO:0000313" key="3">
    <source>
        <dbReference type="Proteomes" id="UP000178501"/>
    </source>
</evidence>
<sequence length="67" mass="7605">MTLKIRYQVLKRDNFKCVLCGNDAKNTLLVIDHKIPVAGGGTNDFDNLRTLCRECNHGKAILEEHHL</sequence>
<dbReference type="AlphaFoldDB" id="A0A1G1YEG3"/>
<feature type="domain" description="HNH nuclease" evidence="1">
    <location>
        <begin position="4"/>
        <end position="57"/>
    </location>
</feature>
<proteinExistence type="predicted"/>
<gene>
    <name evidence="2" type="ORF">A3J65_04235</name>
</gene>
<dbReference type="SMART" id="SM00507">
    <property type="entry name" value="HNHc"/>
    <property type="match status" value="1"/>
</dbReference>
<name>A0A1G1YEG3_9BACT</name>
<dbReference type="InterPro" id="IPR029471">
    <property type="entry name" value="HNH_5"/>
</dbReference>
<dbReference type="InterPro" id="IPR052892">
    <property type="entry name" value="NA-targeting_endonuclease"/>
</dbReference>
<evidence type="ECO:0000259" key="1">
    <source>
        <dbReference type="SMART" id="SM00507"/>
    </source>
</evidence>